<gene>
    <name evidence="6" type="ORF">M6D93_15735</name>
</gene>
<dbReference type="RefSeq" id="WP_249770557.1">
    <property type="nucleotide sequence ID" value="NZ_CP097332.1"/>
</dbReference>
<evidence type="ECO:0000256" key="1">
    <source>
        <dbReference type="ARBA" id="ARBA00009437"/>
    </source>
</evidence>
<keyword evidence="3" id="KW-0238">DNA-binding</keyword>
<name>A0ABY4QVU0_9ACTN</name>
<dbReference type="SUPFAM" id="SSF53850">
    <property type="entry name" value="Periplasmic binding protein-like II"/>
    <property type="match status" value="1"/>
</dbReference>
<dbReference type="Pfam" id="PF03466">
    <property type="entry name" value="LysR_substrate"/>
    <property type="match status" value="1"/>
</dbReference>
<keyword evidence="4" id="KW-0804">Transcription</keyword>
<dbReference type="SUPFAM" id="SSF46785">
    <property type="entry name" value="Winged helix' DNA-binding domain"/>
    <property type="match status" value="1"/>
</dbReference>
<protein>
    <submittedName>
        <fullName evidence="6">LysR substrate-binding domain-containing protein</fullName>
    </submittedName>
</protein>
<dbReference type="Pfam" id="PF00126">
    <property type="entry name" value="HTH_1"/>
    <property type="match status" value="1"/>
</dbReference>
<evidence type="ECO:0000256" key="3">
    <source>
        <dbReference type="ARBA" id="ARBA00023125"/>
    </source>
</evidence>
<feature type="domain" description="HTH lysR-type" evidence="5">
    <location>
        <begin position="1"/>
        <end position="58"/>
    </location>
</feature>
<dbReference type="InterPro" id="IPR036390">
    <property type="entry name" value="WH_DNA-bd_sf"/>
</dbReference>
<reference evidence="6" key="1">
    <citation type="journal article" date="2018" name="Int. J. Syst. Evol. Microbiol.">
        <title>Jatrophihabitans telluris sp. nov., isolated from sediment soil of lava forest wetlands and the emended description of the genus Jatrophihabitans.</title>
        <authorList>
            <person name="Lee K.C."/>
            <person name="Suh M.K."/>
            <person name="Eom M.K."/>
            <person name="Kim K.K."/>
            <person name="Kim J.S."/>
            <person name="Kim D.S."/>
            <person name="Ko S.H."/>
            <person name="Shin Y.K."/>
            <person name="Lee J.S."/>
        </authorList>
    </citation>
    <scope>NUCLEOTIDE SEQUENCE</scope>
    <source>
        <strain evidence="6">N237</strain>
    </source>
</reference>
<accession>A0ABY4QVU0</accession>
<sequence>MDVASLRWFQQVADGVTVTEVSDLESVTQSGVSRALARLERELGVPLLVRSGRTLRMTRAGASFKAYVDRALHELDDGLAALAESVSPEGGEVSLAFQPSLGTELVPSLVGPFLHAHPGVHFALHALRGELVATDFLPGGVDLAITSLRHSVAKVSWRPLMLEPLALLVWSGHELSGRETVTLAEVSNEPFIMLRQPHGLRQATLELCREAGFEAGIAMECDDLATLGGLVAARLGIAIVPATHYPKPIREASTVALHVSDPGASRLVGLAWSTDRRLLPAAERFRDHILRTATVSDGQPGSVS</sequence>
<evidence type="ECO:0000313" key="7">
    <source>
        <dbReference type="Proteomes" id="UP001056336"/>
    </source>
</evidence>
<dbReference type="EMBL" id="CP097332">
    <property type="protein sequence ID" value="UQX87739.1"/>
    <property type="molecule type" value="Genomic_DNA"/>
</dbReference>
<dbReference type="PANTHER" id="PTHR30419:SF28">
    <property type="entry name" value="HTH-TYPE TRANSCRIPTIONAL REGULATOR BSDA"/>
    <property type="match status" value="1"/>
</dbReference>
<keyword evidence="7" id="KW-1185">Reference proteome</keyword>
<dbReference type="InterPro" id="IPR005119">
    <property type="entry name" value="LysR_subst-bd"/>
</dbReference>
<dbReference type="PANTHER" id="PTHR30419">
    <property type="entry name" value="HTH-TYPE TRANSCRIPTIONAL REGULATOR YBHD"/>
    <property type="match status" value="1"/>
</dbReference>
<evidence type="ECO:0000259" key="5">
    <source>
        <dbReference type="PROSITE" id="PS50931"/>
    </source>
</evidence>
<dbReference type="InterPro" id="IPR036388">
    <property type="entry name" value="WH-like_DNA-bd_sf"/>
</dbReference>
<dbReference type="InterPro" id="IPR000847">
    <property type="entry name" value="LysR_HTH_N"/>
</dbReference>
<comment type="similarity">
    <text evidence="1">Belongs to the LysR transcriptional regulatory family.</text>
</comment>
<evidence type="ECO:0000313" key="6">
    <source>
        <dbReference type="EMBL" id="UQX87739.1"/>
    </source>
</evidence>
<dbReference type="Gene3D" id="3.40.190.10">
    <property type="entry name" value="Periplasmic binding protein-like II"/>
    <property type="match status" value="2"/>
</dbReference>
<proteinExistence type="inferred from homology"/>
<organism evidence="6 7">
    <name type="scientific">Jatrophihabitans telluris</name>
    <dbReference type="NCBI Taxonomy" id="2038343"/>
    <lineage>
        <taxon>Bacteria</taxon>
        <taxon>Bacillati</taxon>
        <taxon>Actinomycetota</taxon>
        <taxon>Actinomycetes</taxon>
        <taxon>Jatrophihabitantales</taxon>
        <taxon>Jatrophihabitantaceae</taxon>
        <taxon>Jatrophihabitans</taxon>
    </lineage>
</organism>
<evidence type="ECO:0000256" key="4">
    <source>
        <dbReference type="ARBA" id="ARBA00023163"/>
    </source>
</evidence>
<dbReference type="InterPro" id="IPR050950">
    <property type="entry name" value="HTH-type_LysR_regulators"/>
</dbReference>
<keyword evidence="2" id="KW-0805">Transcription regulation</keyword>
<reference evidence="6" key="2">
    <citation type="submission" date="2022-05" db="EMBL/GenBank/DDBJ databases">
        <authorList>
            <person name="Kim J.-S."/>
            <person name="Lee K."/>
            <person name="Suh M."/>
            <person name="Eom M."/>
            <person name="Kim J.-S."/>
            <person name="Kim D.-S."/>
            <person name="Ko S.-H."/>
            <person name="Shin Y."/>
            <person name="Lee J.-S."/>
        </authorList>
    </citation>
    <scope>NUCLEOTIDE SEQUENCE</scope>
    <source>
        <strain evidence="6">N237</strain>
    </source>
</reference>
<dbReference type="Proteomes" id="UP001056336">
    <property type="component" value="Chromosome"/>
</dbReference>
<dbReference type="PROSITE" id="PS50931">
    <property type="entry name" value="HTH_LYSR"/>
    <property type="match status" value="1"/>
</dbReference>
<dbReference type="Gene3D" id="1.10.10.10">
    <property type="entry name" value="Winged helix-like DNA-binding domain superfamily/Winged helix DNA-binding domain"/>
    <property type="match status" value="1"/>
</dbReference>
<evidence type="ECO:0000256" key="2">
    <source>
        <dbReference type="ARBA" id="ARBA00023015"/>
    </source>
</evidence>